<dbReference type="SUPFAM" id="SSF51126">
    <property type="entry name" value="Pectin lyase-like"/>
    <property type="match status" value="2"/>
</dbReference>
<feature type="signal peptide" evidence="2">
    <location>
        <begin position="1"/>
        <end position="38"/>
    </location>
</feature>
<feature type="chain" id="PRO_5035309386" evidence="2">
    <location>
        <begin position="39"/>
        <end position="803"/>
    </location>
</feature>
<keyword evidence="5" id="KW-1185">Reference proteome</keyword>
<dbReference type="AlphaFoldDB" id="A0A8J7L0V7"/>
<gene>
    <name evidence="4" type="ORF">I8751_13420</name>
</gene>
<feature type="domain" description="Filamentous haemagglutinin FhaB/tRNA nuclease CdiA-like TPS" evidence="3">
    <location>
        <begin position="50"/>
        <end position="163"/>
    </location>
</feature>
<comment type="caution">
    <text evidence="4">The sequence shown here is derived from an EMBL/GenBank/DDBJ whole genome shotgun (WGS) entry which is preliminary data.</text>
</comment>
<proteinExistence type="predicted"/>
<dbReference type="NCBIfam" id="TIGR01901">
    <property type="entry name" value="adhes_NPXG"/>
    <property type="match status" value="1"/>
</dbReference>
<dbReference type="Gene3D" id="2.160.20.10">
    <property type="entry name" value="Single-stranded right-handed beta-helix, Pectin lyase-like"/>
    <property type="match status" value="2"/>
</dbReference>
<dbReference type="RefSeq" id="WP_214439644.1">
    <property type="nucleotide sequence ID" value="NZ_JAECZB010000030.1"/>
</dbReference>
<evidence type="ECO:0000259" key="3">
    <source>
        <dbReference type="SMART" id="SM00912"/>
    </source>
</evidence>
<evidence type="ECO:0000256" key="2">
    <source>
        <dbReference type="SAM" id="SignalP"/>
    </source>
</evidence>
<evidence type="ECO:0000313" key="4">
    <source>
        <dbReference type="EMBL" id="MBH8553355.1"/>
    </source>
</evidence>
<organism evidence="4 5">
    <name type="scientific">Atlanticothrix silvestris CENA357</name>
    <dbReference type="NCBI Taxonomy" id="1725252"/>
    <lineage>
        <taxon>Bacteria</taxon>
        <taxon>Bacillati</taxon>
        <taxon>Cyanobacteriota</taxon>
        <taxon>Cyanophyceae</taxon>
        <taxon>Nostocales</taxon>
        <taxon>Nodulariaceae</taxon>
        <taxon>Atlanticothrix</taxon>
        <taxon>Atlanticothrix silvestris</taxon>
    </lineage>
</organism>
<evidence type="ECO:0000256" key="1">
    <source>
        <dbReference type="SAM" id="MobiDB-lite"/>
    </source>
</evidence>
<feature type="region of interest" description="Disordered" evidence="1">
    <location>
        <begin position="782"/>
        <end position="803"/>
    </location>
</feature>
<protein>
    <submittedName>
        <fullName evidence="4">Filamentous hemagglutinin N-terminal domain-containing protein</fullName>
    </submittedName>
</protein>
<name>A0A8J7L0V7_9CYAN</name>
<dbReference type="InterPro" id="IPR008638">
    <property type="entry name" value="FhaB/CdiA-like_TPS"/>
</dbReference>
<dbReference type="InterPro" id="IPR012334">
    <property type="entry name" value="Pectin_lyas_fold"/>
</dbReference>
<keyword evidence="2" id="KW-0732">Signal</keyword>
<sequence length="803" mass="82216">MTQSGKGCSLQLGLANSLATAGALALSITSPCASSAFAQSVITPDQNLGTENSQVINNYLGNPTEALTGGATRGNNLFHSFQEFNVKEGRSAIFLSPDSNIQNILVRVTGSNRSEILGKLETSVGSNANLFLINPNGVIFGQKATLQIGGSFVASTASGIKFADDTVFSATTPQTTPLLTVSVPLGLQFAKIGGEINLQGTLEVPTGKTLGLVGGNVTLDGGNISPDLMRNNLLAPNGQIALGGILGAGIIGLNLDNSNQILSFPNDVALADVSFINQARIDVSGDGGGYIQLQGKRITLNDASQIFADTIGSQNGRGISIQAEQLTLQNGSQIKAFVRENATGSGGSVIVSAADSVLVSGEIPKGKFNAGNPSALFTETSGEGSAGKLTITTGRLIVENGANVTASARARSQGEGGNLEVTASEFVKLSGSSAFNRPNGLFAQTEGSGNAGYLNITTPVLIVRDGSVISAATLANSSGNGGSLTIKASDYVELSGNAPNGFPSGLYVRSRGSGDGGSLFLTTGQLIVDKAQVTVSALQGGNAGNLEVKARDIRLNEGKLIAETTSGNGGDIKLQLQNLLMLRNHSQISTTAGISGQGGNGGNITIDTPNGFIVAVPSENSDISANAFTGKGGNVQVNAFSVFGTQFREKPTEFSDITASSEFGLNGTVEINTPDVDLNPELINLPTQPVEPQVSQVCRASTALKKNSFTITGRGGLPSSPTEPLNADAVLADWISLDTVATKPSSVNLSKNTASSTQTSIVEATGWVINTKGEVVLTANTPTATPHSSWQNSTDCSMSQSPS</sequence>
<evidence type="ECO:0000313" key="5">
    <source>
        <dbReference type="Proteomes" id="UP000599391"/>
    </source>
</evidence>
<dbReference type="Proteomes" id="UP000599391">
    <property type="component" value="Unassembled WGS sequence"/>
</dbReference>
<dbReference type="InterPro" id="IPR011050">
    <property type="entry name" value="Pectin_lyase_fold/virulence"/>
</dbReference>
<accession>A0A8J7L0V7</accession>
<dbReference type="SMART" id="SM00912">
    <property type="entry name" value="Haemagg_act"/>
    <property type="match status" value="1"/>
</dbReference>
<dbReference type="Pfam" id="PF05860">
    <property type="entry name" value="TPS"/>
    <property type="match status" value="1"/>
</dbReference>
<dbReference type="EMBL" id="JAECZB010000030">
    <property type="protein sequence ID" value="MBH8553355.1"/>
    <property type="molecule type" value="Genomic_DNA"/>
</dbReference>
<reference evidence="4 5" key="1">
    <citation type="journal article" date="2021" name="Int. J. Syst. Evol. Microbiol.">
        <title>Amazonocrinis nigriterrae gen. nov., sp. nov., Atlanticothrix silvestris gen. nov., sp. nov. and Dendronalium phyllosphericum gen. nov., sp. nov., nostocacean cyanobacteria from Brazilian environments.</title>
        <authorList>
            <person name="Alvarenga D.O."/>
            <person name="Andreote A.P.D."/>
            <person name="Branco L.H.Z."/>
            <person name="Delbaje E."/>
            <person name="Cruz R.B."/>
            <person name="Varani A.M."/>
            <person name="Fiore M.F."/>
        </authorList>
    </citation>
    <scope>NUCLEOTIDE SEQUENCE [LARGE SCALE GENOMIC DNA]</scope>
    <source>
        <strain evidence="4 5">CENA357</strain>
    </source>
</reference>